<keyword evidence="2" id="KW-1185">Reference proteome</keyword>
<evidence type="ECO:0000313" key="1">
    <source>
        <dbReference type="EMBL" id="ASU36670.1"/>
    </source>
</evidence>
<sequence length="37" mass="4684">MEFKRKQYRLFEKKGPQYYLKTVLLNHHVFELISQRN</sequence>
<dbReference type="Proteomes" id="UP000215002">
    <property type="component" value="Chromosome"/>
</dbReference>
<dbReference type="KEGG" id="muc:MuYL_4787"/>
<reference evidence="1 2" key="1">
    <citation type="submission" date="2017-08" db="EMBL/GenBank/DDBJ databases">
        <title>Complete genome sequence of Mucilaginibacter sp. strain BJC16-A31.</title>
        <authorList>
            <consortium name="Henan University of Science and Technology"/>
            <person name="You X."/>
        </authorList>
    </citation>
    <scope>NUCLEOTIDE SEQUENCE [LARGE SCALE GENOMIC DNA]</scope>
    <source>
        <strain evidence="1 2">BJC16-A31</strain>
    </source>
</reference>
<organism evidence="1 2">
    <name type="scientific">Mucilaginibacter xinganensis</name>
    <dbReference type="NCBI Taxonomy" id="1234841"/>
    <lineage>
        <taxon>Bacteria</taxon>
        <taxon>Pseudomonadati</taxon>
        <taxon>Bacteroidota</taxon>
        <taxon>Sphingobacteriia</taxon>
        <taxon>Sphingobacteriales</taxon>
        <taxon>Sphingobacteriaceae</taxon>
        <taxon>Mucilaginibacter</taxon>
    </lineage>
</organism>
<gene>
    <name evidence="1" type="ORF">MuYL_4787</name>
</gene>
<protein>
    <submittedName>
        <fullName evidence="1">Uncharacterized protein</fullName>
    </submittedName>
</protein>
<accession>A0A223P3P8</accession>
<dbReference type="EMBL" id="CP022743">
    <property type="protein sequence ID" value="ASU36670.1"/>
    <property type="molecule type" value="Genomic_DNA"/>
</dbReference>
<proteinExistence type="predicted"/>
<name>A0A223P3P8_9SPHI</name>
<evidence type="ECO:0000313" key="2">
    <source>
        <dbReference type="Proteomes" id="UP000215002"/>
    </source>
</evidence>
<dbReference type="AlphaFoldDB" id="A0A223P3P8"/>